<dbReference type="AlphaFoldDB" id="G8C2Q1"/>
<dbReference type="EMBL" id="HE613254">
    <property type="protein sequence ID" value="CCE66599.1"/>
    <property type="molecule type" value="Genomic_DNA"/>
</dbReference>
<name>G8C2Q1_9MOLU</name>
<evidence type="ECO:0000313" key="2">
    <source>
        <dbReference type="EMBL" id="CCE66599.1"/>
    </source>
</evidence>
<gene>
    <name evidence="2" type="ORF">MHM_00810</name>
</gene>
<reference evidence="2" key="2">
    <citation type="submission" date="2011-11" db="EMBL/GenBank/DDBJ databases">
        <authorList>
            <person name="Barker E."/>
        </authorList>
    </citation>
    <scope>NUCLEOTIDE SEQUENCE</scope>
    <source>
        <strain evidence="2">Birmingham 1</strain>
    </source>
</reference>
<evidence type="ECO:0000256" key="1">
    <source>
        <dbReference type="SAM" id="MobiDB-lite"/>
    </source>
</evidence>
<dbReference type="HOGENOM" id="CLU_800981_0_0_14"/>
<reference evidence="2" key="1">
    <citation type="submission" date="2011-11" db="EMBL/GenBank/DDBJ databases">
        <title>Complete genome sequence of Candidatus Mycoplasma haemominutum.</title>
        <authorList>
            <person name="Barker E.N."/>
            <person name="Darby A.C."/>
            <person name="Helps C.R."/>
            <person name="Peters I.R."/>
            <person name="Hughes M.A."/>
            <person name="Radford A.D."/>
            <person name="Novacco M."/>
            <person name="Boretti F."/>
            <person name="Hofmann-Lehmann R."/>
            <person name="Tasker S."/>
        </authorList>
    </citation>
    <scope>NUCLEOTIDE SEQUENCE</scope>
    <source>
        <strain evidence="2">Birmingham 1</strain>
    </source>
</reference>
<protein>
    <submittedName>
        <fullName evidence="2">Uncharacterized protein</fullName>
    </submittedName>
</protein>
<proteinExistence type="predicted"/>
<feature type="region of interest" description="Disordered" evidence="1">
    <location>
        <begin position="57"/>
        <end position="76"/>
    </location>
</feature>
<dbReference type="RefSeq" id="WP_015511464.1">
    <property type="nucleotide sequence ID" value="NC_021007.1"/>
</dbReference>
<organism evidence="2">
    <name type="scientific">Candidatus Mycoplasma haematominutum 'Birmingham 1'</name>
    <dbReference type="NCBI Taxonomy" id="1116213"/>
    <lineage>
        <taxon>Bacteria</taxon>
        <taxon>Bacillati</taxon>
        <taxon>Mycoplasmatota</taxon>
        <taxon>Mollicutes</taxon>
        <taxon>Mycoplasmataceae</taxon>
        <taxon>Mycoplasma</taxon>
    </lineage>
</organism>
<dbReference type="PATRIC" id="fig|1116213.3.peg.86"/>
<accession>G8C2Q1</accession>
<dbReference type="KEGG" id="mhb:MHM_00810"/>
<feature type="compositionally biased region" description="Low complexity" evidence="1">
    <location>
        <begin position="59"/>
        <end position="71"/>
    </location>
</feature>
<sequence>MFSKYIFPIFSFSSLGLTPLLYSATPKFTATQGGGNHRELGNNSYILGSKSLPAPLGVGPSSQSPSQSPGSRKTFKLKPASESLGSELEAADVVAMHHLNGAEYSKMISELYIILGATIWADASLNRSWVEKLALSSPKKELEVVNIEPESLGATKSFYSISTKNLEGQELLNQRKKMQQLFYTFFNPSWAFREEGWIMGNEVETSLEIIGDAEVSELIFHRIDGDERYYLSIVFNAPLGKNSIYTEFRDRQFVGKDNTTPFDRDFAEMFLFGNTKTLYRTVHSISKCIQDWECATALSSSKKILIFNEGSLHPLERYYRDYKQREELCRIISKMTSESNSCLILS</sequence>